<dbReference type="Pfam" id="PF14534">
    <property type="entry name" value="DUF4440"/>
    <property type="match status" value="1"/>
</dbReference>
<dbReference type="Gene3D" id="3.10.450.50">
    <property type="match status" value="1"/>
</dbReference>
<dbReference type="RefSeq" id="WP_189028329.1">
    <property type="nucleotide sequence ID" value="NZ_BMNE01000003.1"/>
</dbReference>
<protein>
    <recommendedName>
        <fullName evidence="1">DUF4440 domain-containing protein</fullName>
    </recommendedName>
</protein>
<dbReference type="EMBL" id="BMNE01000003">
    <property type="protein sequence ID" value="GGN80420.1"/>
    <property type="molecule type" value="Genomic_DNA"/>
</dbReference>
<reference evidence="3" key="1">
    <citation type="journal article" date="2019" name="Int. J. Syst. Evol. Microbiol.">
        <title>The Global Catalogue of Microorganisms (GCM) 10K type strain sequencing project: providing services to taxonomists for standard genome sequencing and annotation.</title>
        <authorList>
            <consortium name="The Broad Institute Genomics Platform"/>
            <consortium name="The Broad Institute Genome Sequencing Center for Infectious Disease"/>
            <person name="Wu L."/>
            <person name="Ma J."/>
        </authorList>
    </citation>
    <scope>NUCLEOTIDE SEQUENCE [LARGE SCALE GENOMIC DNA]</scope>
    <source>
        <strain evidence="3">CGMCC 4.7329</strain>
    </source>
</reference>
<organism evidence="2 3">
    <name type="scientific">Nocardia rhizosphaerihabitans</name>
    <dbReference type="NCBI Taxonomy" id="1691570"/>
    <lineage>
        <taxon>Bacteria</taxon>
        <taxon>Bacillati</taxon>
        <taxon>Actinomycetota</taxon>
        <taxon>Actinomycetes</taxon>
        <taxon>Mycobacteriales</taxon>
        <taxon>Nocardiaceae</taxon>
        <taxon>Nocardia</taxon>
    </lineage>
</organism>
<dbReference type="SUPFAM" id="SSF54427">
    <property type="entry name" value="NTF2-like"/>
    <property type="match status" value="1"/>
</dbReference>
<evidence type="ECO:0000313" key="3">
    <source>
        <dbReference type="Proteomes" id="UP000658127"/>
    </source>
</evidence>
<comment type="caution">
    <text evidence="2">The sequence shown here is derived from an EMBL/GenBank/DDBJ whole genome shotgun (WGS) entry which is preliminary data.</text>
</comment>
<dbReference type="InterPro" id="IPR027843">
    <property type="entry name" value="DUF4440"/>
</dbReference>
<accession>A0ABQ2KDX6</accession>
<evidence type="ECO:0000259" key="1">
    <source>
        <dbReference type="Pfam" id="PF14534"/>
    </source>
</evidence>
<proteinExistence type="predicted"/>
<dbReference type="InterPro" id="IPR032710">
    <property type="entry name" value="NTF2-like_dom_sf"/>
</dbReference>
<sequence>MPDNTITTEDRIRATERSRLAALVEADIAAAVIHHGTEFQLITPIGAALSRDEYLDAVGDGHIDYLVWEPGPISVRLHADAACLRYQADLEVVFGGHPLPRARYWHTDLYELLDGRWQVVWSQATQIR</sequence>
<evidence type="ECO:0000313" key="2">
    <source>
        <dbReference type="EMBL" id="GGN80420.1"/>
    </source>
</evidence>
<gene>
    <name evidence="2" type="ORF">GCM10011610_29740</name>
</gene>
<name>A0ABQ2KDX6_9NOCA</name>
<dbReference type="Proteomes" id="UP000658127">
    <property type="component" value="Unassembled WGS sequence"/>
</dbReference>
<keyword evidence="3" id="KW-1185">Reference proteome</keyword>
<feature type="domain" description="DUF4440" evidence="1">
    <location>
        <begin position="12"/>
        <end position="119"/>
    </location>
</feature>